<gene>
    <name evidence="2" type="ORF">OEA41_010338</name>
</gene>
<dbReference type="AlphaFoldDB" id="A0AAD9YZM2"/>
<organism evidence="2 3">
    <name type="scientific">Lepraria neglecta</name>
    <dbReference type="NCBI Taxonomy" id="209136"/>
    <lineage>
        <taxon>Eukaryota</taxon>
        <taxon>Fungi</taxon>
        <taxon>Dikarya</taxon>
        <taxon>Ascomycota</taxon>
        <taxon>Pezizomycotina</taxon>
        <taxon>Lecanoromycetes</taxon>
        <taxon>OSLEUM clade</taxon>
        <taxon>Lecanoromycetidae</taxon>
        <taxon>Lecanorales</taxon>
        <taxon>Lecanorineae</taxon>
        <taxon>Stereocaulaceae</taxon>
        <taxon>Lepraria</taxon>
    </lineage>
</organism>
<dbReference type="EMBL" id="JASNWA010000011">
    <property type="protein sequence ID" value="KAK3167212.1"/>
    <property type="molecule type" value="Genomic_DNA"/>
</dbReference>
<evidence type="ECO:0000256" key="1">
    <source>
        <dbReference type="SAM" id="MobiDB-lite"/>
    </source>
</evidence>
<accession>A0AAD9YZM2</accession>
<protein>
    <submittedName>
        <fullName evidence="2">Uncharacterized protein</fullName>
    </submittedName>
</protein>
<evidence type="ECO:0000313" key="3">
    <source>
        <dbReference type="Proteomes" id="UP001276659"/>
    </source>
</evidence>
<proteinExistence type="predicted"/>
<comment type="caution">
    <text evidence="2">The sequence shown here is derived from an EMBL/GenBank/DDBJ whole genome shotgun (WGS) entry which is preliminary data.</text>
</comment>
<reference evidence="2" key="1">
    <citation type="submission" date="2022-11" db="EMBL/GenBank/DDBJ databases">
        <title>Chromosomal genome sequence assembly and mating type (MAT) locus characterization of the leprose asexual lichenized fungus Lepraria neglecta (Nyl.) Erichsen.</title>
        <authorList>
            <person name="Allen J.L."/>
            <person name="Pfeffer B."/>
        </authorList>
    </citation>
    <scope>NUCLEOTIDE SEQUENCE</scope>
    <source>
        <strain evidence="2">Allen 5258</strain>
    </source>
</reference>
<keyword evidence="3" id="KW-1185">Reference proteome</keyword>
<feature type="region of interest" description="Disordered" evidence="1">
    <location>
        <begin position="1"/>
        <end position="34"/>
    </location>
</feature>
<evidence type="ECO:0000313" key="2">
    <source>
        <dbReference type="EMBL" id="KAK3167212.1"/>
    </source>
</evidence>
<dbReference type="Proteomes" id="UP001276659">
    <property type="component" value="Unassembled WGS sequence"/>
</dbReference>
<name>A0AAD9YZM2_9LECA</name>
<sequence>MNVSLETRLSVEQHSADPADASDTEKVSPLQSESLAKLPPEIRNMIYRKMLAAKKPLLGVHQLVGPKKSILVRKIPKVQDGVDSTILRHGFVKQGGVFVAKDEHEDAIVMDNGPRKESRGVREILEMLDEKL</sequence>